<gene>
    <name evidence="1" type="ORF">DFP76_104271</name>
</gene>
<dbReference type="AlphaFoldDB" id="A0A366D057"/>
<protein>
    <submittedName>
        <fullName evidence="1">SIR2-like protein</fullName>
    </submittedName>
</protein>
<accession>A0A366D057</accession>
<dbReference type="Pfam" id="PF13289">
    <property type="entry name" value="SIR2_2"/>
    <property type="match status" value="1"/>
</dbReference>
<evidence type="ECO:0000313" key="1">
    <source>
        <dbReference type="EMBL" id="RBO83452.1"/>
    </source>
</evidence>
<keyword evidence="2" id="KW-1185">Reference proteome</keyword>
<comment type="caution">
    <text evidence="1">The sequence shown here is derived from an EMBL/GenBank/DDBJ whole genome shotgun (WGS) entry which is preliminary data.</text>
</comment>
<reference evidence="1 2" key="1">
    <citation type="submission" date="2018-06" db="EMBL/GenBank/DDBJ databases">
        <title>Genomic Encyclopedia of Type Strains, Phase III (KMG-III): the genomes of soil and plant-associated and newly described type strains.</title>
        <authorList>
            <person name="Whitman W."/>
        </authorList>
    </citation>
    <scope>NUCLEOTIDE SEQUENCE [LARGE SCALE GENOMIC DNA]</scope>
    <source>
        <strain evidence="1 2">CECT 7732</strain>
    </source>
</reference>
<organism evidence="1 2">
    <name type="scientific">Marinomonas aquiplantarum</name>
    <dbReference type="NCBI Taxonomy" id="491951"/>
    <lineage>
        <taxon>Bacteria</taxon>
        <taxon>Pseudomonadati</taxon>
        <taxon>Pseudomonadota</taxon>
        <taxon>Gammaproteobacteria</taxon>
        <taxon>Oceanospirillales</taxon>
        <taxon>Oceanospirillaceae</taxon>
        <taxon>Marinomonas</taxon>
    </lineage>
</organism>
<dbReference type="EMBL" id="QNRF01000004">
    <property type="protein sequence ID" value="RBO83452.1"/>
    <property type="molecule type" value="Genomic_DNA"/>
</dbReference>
<evidence type="ECO:0000313" key="2">
    <source>
        <dbReference type="Proteomes" id="UP000252086"/>
    </source>
</evidence>
<dbReference type="Proteomes" id="UP000252086">
    <property type="component" value="Unassembled WGS sequence"/>
</dbReference>
<name>A0A366D057_9GAMM</name>
<dbReference type="InterPro" id="IPR029035">
    <property type="entry name" value="DHS-like_NAD/FAD-binding_dom"/>
</dbReference>
<dbReference type="SUPFAM" id="SSF52467">
    <property type="entry name" value="DHS-like NAD/FAD-binding domain"/>
    <property type="match status" value="1"/>
</dbReference>
<sequence length="340" mass="38000">MANVAEFDFYKQAQSYYKLAPLIVLGSGASMAYGLPGMAELAVYIKDNVDPALIPSADTGSWSEFCGLLDTGTDLEAALHQVNLSEEATELIIQAVWDLINSRDEEIYRQSIGKNSMFPLGTMLSHMFKTSLSGLDVVTTNYDCLAEYACDQEDLYHYSGFSHGYTRRLAEPNHISCPRKVNIWKVHGSLDWFYSPQDETMSITKSSLRPDDFRPQIVTPGVQKYRKTHLEPYRSIIGNADTAISKASSYLCIGFGFNDEHIQPKLLKKCQKDGACIIVITYALTAQAKALLLEGGISNYLAIERAGNDNQSRIYSSLIQDPIIVDEDRWSLEGFLRLIM</sequence>
<proteinExistence type="predicted"/>